<dbReference type="PANTHER" id="PTHR43211:SF1">
    <property type="entry name" value="BLL6422 PROTEIN"/>
    <property type="match status" value="1"/>
</dbReference>
<dbReference type="PANTHER" id="PTHR43211">
    <property type="entry name" value="FUMARYLACETOACETATE HYDROLASE"/>
    <property type="match status" value="1"/>
</dbReference>
<sequence>MLEDCHLPPFDPHSFLAFTDYWRHKHIDLGTKPDMKLVTLIKKDDPNSTQHIGVLLDNGQRIAILQAGIEAMTGSPSPFFIDMLAFLRGDTAARDEAHAVVEYITGQHPPDSIVASDSVTLLAPVPRPESIRDYMGFEQHIINCIRAAGLKKLAPFDEWVEKNFGRKRSIAYRLNKAWYDRPIYYKGNRFSVVGSDTPVHMPAYTKKLDYELEWGIFTGKSGVDIPKERAFQYIGGYTIFNDFSARDIQMEEMAGRLGPTKGKDFDTGNTMGPCLVTPDEIPDPYDLTMVARVNGEEWSRGTSADTTWTFEDIIAYVSQSETIHPGEFFGSGTCSGAQGRGCGLEMGKFLKVGDVIELEVEKIGILRNRIEE</sequence>
<dbReference type="SUPFAM" id="SSF56529">
    <property type="entry name" value="FAH"/>
    <property type="match status" value="1"/>
</dbReference>
<dbReference type="AlphaFoldDB" id="A0A450U7G1"/>
<proteinExistence type="predicted"/>
<organism evidence="2">
    <name type="scientific">Candidatus Kentrum sp. LFY</name>
    <dbReference type="NCBI Taxonomy" id="2126342"/>
    <lineage>
        <taxon>Bacteria</taxon>
        <taxon>Pseudomonadati</taxon>
        <taxon>Pseudomonadota</taxon>
        <taxon>Gammaproteobacteria</taxon>
        <taxon>Candidatus Kentrum</taxon>
    </lineage>
</organism>
<dbReference type="Pfam" id="PF01557">
    <property type="entry name" value="FAA_hydrolase"/>
    <property type="match status" value="1"/>
</dbReference>
<feature type="domain" description="Fumarylacetoacetase-like C-terminal" evidence="1">
    <location>
        <begin position="176"/>
        <end position="370"/>
    </location>
</feature>
<evidence type="ECO:0000259" key="1">
    <source>
        <dbReference type="Pfam" id="PF01557"/>
    </source>
</evidence>
<dbReference type="GO" id="GO:0016787">
    <property type="term" value="F:hydrolase activity"/>
    <property type="evidence" value="ECO:0007669"/>
    <property type="project" value="UniProtKB-KW"/>
</dbReference>
<keyword evidence="2" id="KW-0378">Hydrolase</keyword>
<dbReference type="InterPro" id="IPR036663">
    <property type="entry name" value="Fumarylacetoacetase_C_sf"/>
</dbReference>
<name>A0A450U7G1_9GAMM</name>
<reference evidence="2" key="1">
    <citation type="submission" date="2019-02" db="EMBL/GenBank/DDBJ databases">
        <authorList>
            <person name="Gruber-Vodicka R. H."/>
            <person name="Seah K. B. B."/>
        </authorList>
    </citation>
    <scope>NUCLEOTIDE SEQUENCE</scope>
    <source>
        <strain evidence="2">BECK_M6</strain>
    </source>
</reference>
<gene>
    <name evidence="2" type="ORF">BECKLFY1418A_GA0070994_100227</name>
</gene>
<accession>A0A450U7G1</accession>
<evidence type="ECO:0000313" key="2">
    <source>
        <dbReference type="EMBL" id="VFJ87707.1"/>
    </source>
</evidence>
<dbReference type="EMBL" id="CAADFH010000002">
    <property type="protein sequence ID" value="VFJ87707.1"/>
    <property type="molecule type" value="Genomic_DNA"/>
</dbReference>
<dbReference type="Gene3D" id="3.90.850.10">
    <property type="entry name" value="Fumarylacetoacetase-like, C-terminal domain"/>
    <property type="match status" value="1"/>
</dbReference>
<protein>
    <submittedName>
        <fullName evidence="2">Fumarylacetoacetate (FAA) hydrolase family protein</fullName>
    </submittedName>
</protein>
<dbReference type="InterPro" id="IPR011234">
    <property type="entry name" value="Fumarylacetoacetase-like_C"/>
</dbReference>